<dbReference type="EMBL" id="LXQA010627733">
    <property type="protein sequence ID" value="MCI62916.1"/>
    <property type="molecule type" value="Genomic_DNA"/>
</dbReference>
<dbReference type="AlphaFoldDB" id="A0A392TS03"/>
<reference evidence="1 2" key="1">
    <citation type="journal article" date="2018" name="Front. Plant Sci.">
        <title>Red Clover (Trifolium pratense) and Zigzag Clover (T. medium) - A Picture of Genomic Similarities and Differences.</title>
        <authorList>
            <person name="Dluhosova J."/>
            <person name="Istvanek J."/>
            <person name="Nedelnik J."/>
            <person name="Repkova J."/>
        </authorList>
    </citation>
    <scope>NUCLEOTIDE SEQUENCE [LARGE SCALE GENOMIC DNA]</scope>
    <source>
        <strain evidence="2">cv. 10/8</strain>
        <tissue evidence="1">Leaf</tissue>
    </source>
</reference>
<protein>
    <submittedName>
        <fullName evidence="1">Uncharacterized protein</fullName>
    </submittedName>
</protein>
<comment type="caution">
    <text evidence="1">The sequence shown here is derived from an EMBL/GenBank/DDBJ whole genome shotgun (WGS) entry which is preliminary data.</text>
</comment>
<accession>A0A392TS03</accession>
<evidence type="ECO:0000313" key="1">
    <source>
        <dbReference type="EMBL" id="MCI62916.1"/>
    </source>
</evidence>
<evidence type="ECO:0000313" key="2">
    <source>
        <dbReference type="Proteomes" id="UP000265520"/>
    </source>
</evidence>
<sequence length="67" mass="7318">MFLCPCFSDYSRSVEISRSQGVRSTSNPAPSSYPCGCVWIALLERAFILAALFRGLLVRGSLFRVGG</sequence>
<keyword evidence="2" id="KW-1185">Reference proteome</keyword>
<organism evidence="1 2">
    <name type="scientific">Trifolium medium</name>
    <dbReference type="NCBI Taxonomy" id="97028"/>
    <lineage>
        <taxon>Eukaryota</taxon>
        <taxon>Viridiplantae</taxon>
        <taxon>Streptophyta</taxon>
        <taxon>Embryophyta</taxon>
        <taxon>Tracheophyta</taxon>
        <taxon>Spermatophyta</taxon>
        <taxon>Magnoliopsida</taxon>
        <taxon>eudicotyledons</taxon>
        <taxon>Gunneridae</taxon>
        <taxon>Pentapetalae</taxon>
        <taxon>rosids</taxon>
        <taxon>fabids</taxon>
        <taxon>Fabales</taxon>
        <taxon>Fabaceae</taxon>
        <taxon>Papilionoideae</taxon>
        <taxon>50 kb inversion clade</taxon>
        <taxon>NPAAA clade</taxon>
        <taxon>Hologalegina</taxon>
        <taxon>IRL clade</taxon>
        <taxon>Trifolieae</taxon>
        <taxon>Trifolium</taxon>
    </lineage>
</organism>
<proteinExistence type="predicted"/>
<name>A0A392TS03_9FABA</name>
<dbReference type="Proteomes" id="UP000265520">
    <property type="component" value="Unassembled WGS sequence"/>
</dbReference>